<feature type="compositionally biased region" description="Polar residues" evidence="1">
    <location>
        <begin position="21"/>
        <end position="30"/>
    </location>
</feature>
<feature type="compositionally biased region" description="Basic and acidic residues" evidence="1">
    <location>
        <begin position="1"/>
        <end position="20"/>
    </location>
</feature>
<reference evidence="2 3" key="1">
    <citation type="journal article" date="2002" name="Genetika">
        <title>Phenogenetic characterization of a group of giant Phi KZ-like bacteriophages of Pseudomonas aeruginosa].</title>
        <authorList>
            <person name="Burkal'tseva M.V."/>
            <person name="Krylov V.N."/>
            <person name="Pleteneva E.A."/>
            <person name="Shaburova O.V."/>
            <person name="Krylov S.V."/>
            <person name="Volckaert G."/>
            <person name="Sykilinda N.N."/>
            <person name="Kurochkina L.P."/>
            <person name="Mesyanzhinov V.V."/>
        </authorList>
    </citation>
    <scope>NUCLEOTIDE SEQUENCE [LARGE SCALE GENOMIC DNA]</scope>
</reference>
<accession>Q2Z132</accession>
<dbReference type="KEGG" id="vg:5176697"/>
<evidence type="ECO:0000256" key="1">
    <source>
        <dbReference type="SAM" id="MobiDB-lite"/>
    </source>
</evidence>
<dbReference type="EMBL" id="AJ697969">
    <property type="protein sequence ID" value="CAG27143.1"/>
    <property type="molecule type" value="Genomic_DNA"/>
</dbReference>
<name>Q2Z132_9CAUD</name>
<evidence type="ECO:0000313" key="2">
    <source>
        <dbReference type="EMBL" id="CAG27143.1"/>
    </source>
</evidence>
<protein>
    <submittedName>
        <fullName evidence="2">Uncharacterized protein</fullName>
    </submittedName>
</protein>
<sequence length="202" mass="23063">MSNDYKAPEVTDLGKKEESPKTQPTPSIPNTVAKAQGAKFEPVPLRIGIGQMVNGKGNAVTDIMKERIDRHLTYLAGKKGFTSDSEREDEQTSFIEIIGSTLTLPFPQYVIVTDYLLAVIRENREIFANGTAFRFTYKLRKEYPIENVKLYHTYMTFLTFIAGNWEARHRLNRIIDLGTAIRDLPRKGKENATQYFNKLQNV</sequence>
<dbReference type="Proteomes" id="UP000001239">
    <property type="component" value="Segment"/>
</dbReference>
<feature type="region of interest" description="Disordered" evidence="1">
    <location>
        <begin position="1"/>
        <end position="30"/>
    </location>
</feature>
<dbReference type="RefSeq" id="YP_418082.1">
    <property type="nucleotide sequence ID" value="NC_007623.1"/>
</dbReference>
<dbReference type="GeneID" id="5176697"/>
<keyword evidence="3" id="KW-1185">Reference proteome</keyword>
<reference evidence="2 3" key="3">
    <citation type="journal article" date="2004" name="Bioinformatics">
        <title>PHIRE, a deterministic approach to reveal regulatory elements in bacteriophage genomes.</title>
        <authorList>
            <person name="Lavigne R."/>
            <person name="Sun W.D."/>
            <person name="Volckaert G."/>
        </authorList>
    </citation>
    <scope>NUCLEOTIDE SEQUENCE [LARGE SCALE GENOMIC DNA]</scope>
</reference>
<reference evidence="2 3" key="2">
    <citation type="journal article" date="2003" name="Res. Microbiol.">
        <title>Myoviridae bacteriophages of Pseudomonas aeruginosa: a long and complex evolutionary pathway.</title>
        <authorList>
            <person name="Krylov V.N."/>
            <person name="Pleteneva E.A."/>
            <person name="Bourkalsteva M.V."/>
            <person name="Shaburova O.V."/>
            <person name="Volckaert G."/>
            <person name="Sykilinda N.N."/>
            <person name="Kurochkina L.P."/>
            <person name="Mesyanzhinov V.V."/>
        </authorList>
    </citation>
    <scope>NUCLEOTIDE SEQUENCE [LARGE SCALE GENOMIC DNA]</scope>
</reference>
<evidence type="ECO:0000313" key="3">
    <source>
        <dbReference type="Proteomes" id="UP000001239"/>
    </source>
</evidence>
<proteinExistence type="predicted"/>
<organism evidence="2 3">
    <name type="scientific">Pseudomonas phage EL</name>
    <dbReference type="NCBI Taxonomy" id="273133"/>
    <lineage>
        <taxon>Viruses</taxon>
        <taxon>Duplodnaviria</taxon>
        <taxon>Heunggongvirae</taxon>
        <taxon>Uroviricota</taxon>
        <taxon>Caudoviricetes</taxon>
        <taxon>Chimalliviridae</taxon>
        <taxon>Elvirus</taxon>
        <taxon>Elvirus EL</taxon>
    </lineage>
</organism>
<reference evidence="2 3" key="4">
    <citation type="journal article" date="2005" name="J. Mol. Biol.">
        <title>Genome comparison of Pseudomonas aeruginosa large phages.</title>
        <authorList>
            <person name="Hertveldt K."/>
            <person name="Lavigne R."/>
            <person name="Pleteneva E."/>
            <person name="Sernova N."/>
            <person name="Kurochkina L."/>
            <person name="Korchevskii R."/>
            <person name="Robben J."/>
            <person name="Mesyanzhinov V."/>
            <person name="Krylov V.N."/>
            <person name="Volckaert G."/>
        </authorList>
    </citation>
    <scope>NUCLEOTIDE SEQUENCE</scope>
</reference>